<feature type="domain" description="PWWP" evidence="3">
    <location>
        <begin position="432"/>
        <end position="572"/>
    </location>
</feature>
<feature type="compositionally biased region" description="Basic and acidic residues" evidence="1">
    <location>
        <begin position="164"/>
        <end position="180"/>
    </location>
</feature>
<evidence type="ECO:0000313" key="4">
    <source>
        <dbReference type="Ensembl" id="ENSLOCP00000001900.1"/>
    </source>
</evidence>
<dbReference type="AlphaFoldDB" id="W5M0J3"/>
<dbReference type="PANTHER" id="PTHR31333">
    <property type="entry name" value="PWWP DOMAIN-CONTAINING DNA REPAIR FACTOR 3 FAMILY MEMBER"/>
    <property type="match status" value="1"/>
</dbReference>
<dbReference type="GeneTree" id="ENSGT00390000001700"/>
<feature type="compositionally biased region" description="Polar residues" evidence="1">
    <location>
        <begin position="1"/>
        <end position="15"/>
    </location>
</feature>
<dbReference type="STRING" id="7918.ENSLOCP00000001900"/>
<evidence type="ECO:0000313" key="5">
    <source>
        <dbReference type="Proteomes" id="UP000018468"/>
    </source>
</evidence>
<proteinExistence type="predicted"/>
<protein>
    <submittedName>
        <fullName evidence="4">PWWP domain containing 3A, DNA repair factor</fullName>
    </submittedName>
</protein>
<dbReference type="Bgee" id="ENSLOCG00000001644">
    <property type="expression patterns" value="Expressed in testis and 13 other cell types or tissues"/>
</dbReference>
<dbReference type="Gene3D" id="2.30.30.140">
    <property type="match status" value="1"/>
</dbReference>
<keyword evidence="5" id="KW-1185">Reference proteome</keyword>
<accession>W5M0J3</accession>
<dbReference type="CDD" id="cd06080">
    <property type="entry name" value="PWWP_MUM1-like"/>
    <property type="match status" value="1"/>
</dbReference>
<feature type="region of interest" description="Disordered" evidence="1">
    <location>
        <begin position="244"/>
        <end position="268"/>
    </location>
</feature>
<feature type="region of interest" description="Disordered" evidence="1">
    <location>
        <begin position="1"/>
        <end position="231"/>
    </location>
</feature>
<reference evidence="4" key="2">
    <citation type="submission" date="2025-08" db="UniProtKB">
        <authorList>
            <consortium name="Ensembl"/>
        </authorList>
    </citation>
    <scope>IDENTIFICATION</scope>
</reference>
<feature type="compositionally biased region" description="Basic residues" evidence="1">
    <location>
        <begin position="153"/>
        <end position="163"/>
    </location>
</feature>
<dbReference type="Proteomes" id="UP000018468">
    <property type="component" value="Linkage group LG19"/>
</dbReference>
<name>W5M0J3_LEPOC</name>
<dbReference type="PANTHER" id="PTHR31333:SF6">
    <property type="entry name" value="MUM1 LIKE 1"/>
    <property type="match status" value="1"/>
</dbReference>
<dbReference type="Pfam" id="PF20884">
    <property type="entry name" value="MUM1-like_PWWP"/>
    <property type="match status" value="1"/>
</dbReference>
<dbReference type="Gene3D" id="6.10.300.20">
    <property type="match status" value="1"/>
</dbReference>
<evidence type="ECO:0000256" key="1">
    <source>
        <dbReference type="SAM" id="MobiDB-lite"/>
    </source>
</evidence>
<dbReference type="InterPro" id="IPR048795">
    <property type="entry name" value="PWP3A_3B_4_C"/>
</dbReference>
<sequence>MCSTPTKLNTVQHSQVGKGAPRNNVKPSFSTPSPKKGPCQKTTFPETPSPRIPKGDHAALQNGGTPHVLPSPPDSDLDTYHSTGGVKQRRGRPRLRDFPVSSTPVSELEELSPRSQTRTEESTPKRKAPRTAQKLFESLKSRQDPRQELVHCGKARCGGRPRKGAAEEPAGRQDASDCGRADTAPSSKRRRRNQSCLELGGTQTSEQSELPLPPFEPEGPETDEPGEESDLSIELSLHNEPDMQSSLLQEEDEEEDEELPSFSLTRENKPSSITEGICVWCKFRNYPFWPAMVKRVNHRNKKASIIFIDDLLFDKKRVQKGFCVSLRTLKPFDCEETDQFVVKAREKYNTAINWCLELIRDYRIRKACGSFSGSFIEYFADDISCPVRKMYLQDSSNVSFPSTLIMEEQKEGSDVHLDSTPSRCRQSKKLLPDRSKALRNRANEKLVQFIVKNQGLEKHLQAIISGRENSKWMKEFLKFSRFMSWVDTYLEDEAQVDLVYSYLKSIYENAPETAPFLTEVDTIRFILDVLLPEAIIYAIAAVDKISLDKAEVKFLKGPDLSIREREEFDMQIEKEMMMKASHYNDTVSF</sequence>
<dbReference type="EMBL" id="AHAT01011244">
    <property type="status" value="NOT_ANNOTATED_CDS"/>
    <property type="molecule type" value="Genomic_DNA"/>
</dbReference>
<reference evidence="4" key="3">
    <citation type="submission" date="2025-09" db="UniProtKB">
        <authorList>
            <consortium name="Ensembl"/>
        </authorList>
    </citation>
    <scope>IDENTIFICATION</scope>
</reference>
<dbReference type="InterPro" id="IPR040263">
    <property type="entry name" value="PWP3A_3B_4"/>
</dbReference>
<dbReference type="InterPro" id="IPR035504">
    <property type="entry name" value="MUM1-like_PWWP"/>
</dbReference>
<evidence type="ECO:0000259" key="3">
    <source>
        <dbReference type="Pfam" id="PF20886"/>
    </source>
</evidence>
<feature type="compositionally biased region" description="Acidic residues" evidence="1">
    <location>
        <begin position="218"/>
        <end position="231"/>
    </location>
</feature>
<dbReference type="Pfam" id="PF20886">
    <property type="entry name" value="PWP3A-B_C"/>
    <property type="match status" value="1"/>
</dbReference>
<feature type="compositionally biased region" description="Acidic residues" evidence="1">
    <location>
        <begin position="249"/>
        <end position="259"/>
    </location>
</feature>
<organism evidence="4 5">
    <name type="scientific">Lepisosteus oculatus</name>
    <name type="common">Spotted gar</name>
    <dbReference type="NCBI Taxonomy" id="7918"/>
    <lineage>
        <taxon>Eukaryota</taxon>
        <taxon>Metazoa</taxon>
        <taxon>Chordata</taxon>
        <taxon>Craniata</taxon>
        <taxon>Vertebrata</taxon>
        <taxon>Euteleostomi</taxon>
        <taxon>Actinopterygii</taxon>
        <taxon>Neopterygii</taxon>
        <taxon>Holostei</taxon>
        <taxon>Semionotiformes</taxon>
        <taxon>Lepisosteidae</taxon>
        <taxon>Lepisosteus</taxon>
    </lineage>
</organism>
<dbReference type="SUPFAM" id="SSF63748">
    <property type="entry name" value="Tudor/PWWP/MBT"/>
    <property type="match status" value="1"/>
</dbReference>
<feature type="domain" description="MUM1-like PWWP" evidence="2">
    <location>
        <begin position="275"/>
        <end position="355"/>
    </location>
</feature>
<dbReference type="OMA" id="ENDTEIH"/>
<dbReference type="Ensembl" id="ENSLOCT00000001905.1">
    <property type="protein sequence ID" value="ENSLOCP00000001900.1"/>
    <property type="gene ID" value="ENSLOCG00000001644.1"/>
</dbReference>
<dbReference type="InParanoid" id="W5M0J3"/>
<evidence type="ECO:0000259" key="2">
    <source>
        <dbReference type="Pfam" id="PF20884"/>
    </source>
</evidence>
<dbReference type="HOGENOM" id="CLU_463504_0_0_1"/>
<reference evidence="5" key="1">
    <citation type="submission" date="2011-12" db="EMBL/GenBank/DDBJ databases">
        <title>The Draft Genome of Lepisosteus oculatus.</title>
        <authorList>
            <consortium name="The Broad Institute Genome Assembly &amp; Analysis Group"/>
            <consortium name="Computational R&amp;D Group"/>
            <consortium name="and Sequencing Platform"/>
            <person name="Di Palma F."/>
            <person name="Alfoldi J."/>
            <person name="Johnson J."/>
            <person name="Berlin A."/>
            <person name="Gnerre S."/>
            <person name="Jaffe D."/>
            <person name="MacCallum I."/>
            <person name="Young S."/>
            <person name="Walker B.J."/>
            <person name="Lander E.S."/>
            <person name="Lindblad-Toh K."/>
        </authorList>
    </citation>
    <scope>NUCLEOTIDE SEQUENCE [LARGE SCALE GENOMIC DNA]</scope>
</reference>
<feature type="compositionally biased region" description="Basic and acidic residues" evidence="1">
    <location>
        <begin position="137"/>
        <end position="151"/>
    </location>
</feature>
<dbReference type="eggNOG" id="ENOG502QPRU">
    <property type="taxonomic scope" value="Eukaryota"/>
</dbReference>